<dbReference type="InterPro" id="IPR004410">
    <property type="entry name" value="Malonyl_CoA-ACP_transAc_FabD"/>
</dbReference>
<dbReference type="OrthoDB" id="9805460at2"/>
<dbReference type="Gene3D" id="3.30.70.250">
    <property type="entry name" value="Malonyl-CoA ACP transacylase, ACP-binding"/>
    <property type="match status" value="1"/>
</dbReference>
<dbReference type="PANTHER" id="PTHR42681:SF1">
    <property type="entry name" value="MALONYL-COA-ACYL CARRIER PROTEIN TRANSACYLASE, MITOCHONDRIAL"/>
    <property type="match status" value="1"/>
</dbReference>
<gene>
    <name evidence="6" type="ORF">PaecuDRAFT_0071</name>
</gene>
<dbReference type="NCBIfam" id="TIGR00128">
    <property type="entry name" value="fabD"/>
    <property type="match status" value="1"/>
</dbReference>
<dbReference type="RefSeq" id="WP_006036089.1">
    <property type="nucleotide sequence ID" value="NZ_AEDD01000001.1"/>
</dbReference>
<dbReference type="InterPro" id="IPR001227">
    <property type="entry name" value="Ac_transferase_dom_sf"/>
</dbReference>
<dbReference type="Proteomes" id="UP000005387">
    <property type="component" value="Unassembled WGS sequence"/>
</dbReference>
<dbReference type="GO" id="GO:0005829">
    <property type="term" value="C:cytosol"/>
    <property type="evidence" value="ECO:0007669"/>
    <property type="project" value="TreeGrafter"/>
</dbReference>
<dbReference type="eggNOG" id="COG0331">
    <property type="taxonomic scope" value="Bacteria"/>
</dbReference>
<dbReference type="PANTHER" id="PTHR42681">
    <property type="entry name" value="MALONYL-COA-ACYL CARRIER PROTEIN TRANSACYLASE, MITOCHONDRIAL"/>
    <property type="match status" value="1"/>
</dbReference>
<reference evidence="6 7" key="1">
    <citation type="submission" date="2010-07" db="EMBL/GenBank/DDBJ databases">
        <title>The draft genome of Paenibacillus curdlanolyticus YK9.</title>
        <authorList>
            <consortium name="US DOE Joint Genome Institute (JGI-PGF)"/>
            <person name="Lucas S."/>
            <person name="Copeland A."/>
            <person name="Lapidus A."/>
            <person name="Cheng J.-F."/>
            <person name="Bruce D."/>
            <person name="Goodwin L."/>
            <person name="Pitluck S."/>
            <person name="Land M.L."/>
            <person name="Hauser L."/>
            <person name="Chang Y.-J."/>
            <person name="Jeffries C."/>
            <person name="Anderson I.J."/>
            <person name="Johnson E."/>
            <person name="Loganathan U."/>
            <person name="Mulhopadhyay B."/>
            <person name="Kyrpides N."/>
            <person name="Woyke T.J."/>
        </authorList>
    </citation>
    <scope>NUCLEOTIDE SEQUENCE [LARGE SCALE GENOMIC DNA]</scope>
    <source>
        <strain evidence="6 7">YK9</strain>
    </source>
</reference>
<comment type="catalytic activity">
    <reaction evidence="4">
        <text>holo-[ACP] + malonyl-CoA = malonyl-[ACP] + CoA</text>
        <dbReference type="Rhea" id="RHEA:41792"/>
        <dbReference type="Rhea" id="RHEA-COMP:9623"/>
        <dbReference type="Rhea" id="RHEA-COMP:9685"/>
        <dbReference type="ChEBI" id="CHEBI:57287"/>
        <dbReference type="ChEBI" id="CHEBI:57384"/>
        <dbReference type="ChEBI" id="CHEBI:64479"/>
        <dbReference type="ChEBI" id="CHEBI:78449"/>
        <dbReference type="EC" id="2.3.1.39"/>
    </reaction>
</comment>
<organism evidence="6 7">
    <name type="scientific">Paenibacillus curdlanolyticus YK9</name>
    <dbReference type="NCBI Taxonomy" id="717606"/>
    <lineage>
        <taxon>Bacteria</taxon>
        <taxon>Bacillati</taxon>
        <taxon>Bacillota</taxon>
        <taxon>Bacilli</taxon>
        <taxon>Bacillales</taxon>
        <taxon>Paenibacillaceae</taxon>
        <taxon>Paenibacillus</taxon>
    </lineage>
</organism>
<dbReference type="EC" id="2.3.1.39" evidence="1"/>
<dbReference type="InterPro" id="IPR016035">
    <property type="entry name" value="Acyl_Trfase/lysoPLipase"/>
</dbReference>
<dbReference type="GO" id="GO:0004314">
    <property type="term" value="F:[acyl-carrier-protein] S-malonyltransferase activity"/>
    <property type="evidence" value="ECO:0007669"/>
    <property type="project" value="UniProtKB-EC"/>
</dbReference>
<proteinExistence type="predicted"/>
<evidence type="ECO:0000259" key="5">
    <source>
        <dbReference type="SMART" id="SM00827"/>
    </source>
</evidence>
<dbReference type="SMART" id="SM00827">
    <property type="entry name" value="PKS_AT"/>
    <property type="match status" value="1"/>
</dbReference>
<evidence type="ECO:0000313" key="6">
    <source>
        <dbReference type="EMBL" id="EFM12560.1"/>
    </source>
</evidence>
<dbReference type="STRING" id="717606.PaecuDRAFT_0071"/>
<evidence type="ECO:0000256" key="2">
    <source>
        <dbReference type="ARBA" id="ARBA00022679"/>
    </source>
</evidence>
<evidence type="ECO:0000313" key="7">
    <source>
        <dbReference type="Proteomes" id="UP000005387"/>
    </source>
</evidence>
<keyword evidence="3" id="KW-0012">Acyltransferase</keyword>
<dbReference type="EMBL" id="AEDD01000001">
    <property type="protein sequence ID" value="EFM12560.1"/>
    <property type="molecule type" value="Genomic_DNA"/>
</dbReference>
<dbReference type="InterPro" id="IPR050858">
    <property type="entry name" value="Mal-CoA-ACP_Trans/PKS_FabD"/>
</dbReference>
<dbReference type="SUPFAM" id="SSF55048">
    <property type="entry name" value="Probable ACP-binding domain of malonyl-CoA ACP transacylase"/>
    <property type="match status" value="1"/>
</dbReference>
<dbReference type="Gene3D" id="3.40.366.10">
    <property type="entry name" value="Malonyl-Coenzyme A Acyl Carrier Protein, domain 2"/>
    <property type="match status" value="1"/>
</dbReference>
<dbReference type="GO" id="GO:0006633">
    <property type="term" value="P:fatty acid biosynthetic process"/>
    <property type="evidence" value="ECO:0007669"/>
    <property type="project" value="TreeGrafter"/>
</dbReference>
<sequence length="433" mass="47389">MKEMNRIALLFPGQGSQYVGMGKRLYDEYEVARETFEEANDVLGFDLKGLCFHGDLSELSQTENTQPALLTASVAAYRVYMEQIGIQPLLAAGHSLGEYSALVCSGALTFAEALKIVRLRGQYMQQASLAGIGKMASISQYPLDEIEQLCHFASTSEQQVRIACYNSPSQSVISGHASAVQQVAAEAAKAGAKVIELNVSAAFHSSLMEEAEAKLKAELQKYTFNKPNWPIISNVTGLPYMESADVAELLTRQMVYPVLWNQSMDYLQKQAIAVTIELGPKKVLTNLLKASLHNGSSLQAMALESKEEVEMIKQALHKSGASKPAGEKEIPGLAVIASCIAAAVSTKNRNWDSQAYQTGVAQPYREVKRMYELLESNKQEPSAEQIQLAIRMLQTVLETKKAPVEQQQAMMAKIKERAALFGAREVKEAVGVC</sequence>
<dbReference type="Pfam" id="PF00698">
    <property type="entry name" value="Acyl_transf_1"/>
    <property type="match status" value="1"/>
</dbReference>
<dbReference type="InterPro" id="IPR016036">
    <property type="entry name" value="Malonyl_transacylase_ACP-bd"/>
</dbReference>
<keyword evidence="7" id="KW-1185">Reference proteome</keyword>
<evidence type="ECO:0000256" key="1">
    <source>
        <dbReference type="ARBA" id="ARBA00013258"/>
    </source>
</evidence>
<protein>
    <recommendedName>
        <fullName evidence="1">[acyl-carrier-protein] S-malonyltransferase</fullName>
        <ecNumber evidence="1">2.3.1.39</ecNumber>
    </recommendedName>
</protein>
<keyword evidence="2" id="KW-0808">Transferase</keyword>
<dbReference type="InterPro" id="IPR014043">
    <property type="entry name" value="Acyl_transferase_dom"/>
</dbReference>
<accession>E0I4M9</accession>
<dbReference type="SUPFAM" id="SSF52151">
    <property type="entry name" value="FabD/lysophospholipase-like"/>
    <property type="match status" value="1"/>
</dbReference>
<evidence type="ECO:0000256" key="4">
    <source>
        <dbReference type="ARBA" id="ARBA00048462"/>
    </source>
</evidence>
<feature type="domain" description="Malonyl-CoA:ACP transacylase (MAT)" evidence="5">
    <location>
        <begin position="10"/>
        <end position="308"/>
    </location>
</feature>
<evidence type="ECO:0000256" key="3">
    <source>
        <dbReference type="ARBA" id="ARBA00023315"/>
    </source>
</evidence>
<dbReference type="AlphaFoldDB" id="E0I4M9"/>
<name>E0I4M9_9BACL</name>